<evidence type="ECO:0000313" key="2">
    <source>
        <dbReference type="Proteomes" id="UP001062846"/>
    </source>
</evidence>
<dbReference type="EMBL" id="CM046395">
    <property type="protein sequence ID" value="KAI8542333.1"/>
    <property type="molecule type" value="Genomic_DNA"/>
</dbReference>
<proteinExistence type="predicted"/>
<gene>
    <name evidence="1" type="ORF">RHMOL_Rhmol08G0130400</name>
</gene>
<organism evidence="1 2">
    <name type="scientific">Rhododendron molle</name>
    <name type="common">Chinese azalea</name>
    <name type="synonym">Azalea mollis</name>
    <dbReference type="NCBI Taxonomy" id="49168"/>
    <lineage>
        <taxon>Eukaryota</taxon>
        <taxon>Viridiplantae</taxon>
        <taxon>Streptophyta</taxon>
        <taxon>Embryophyta</taxon>
        <taxon>Tracheophyta</taxon>
        <taxon>Spermatophyta</taxon>
        <taxon>Magnoliopsida</taxon>
        <taxon>eudicotyledons</taxon>
        <taxon>Gunneridae</taxon>
        <taxon>Pentapetalae</taxon>
        <taxon>asterids</taxon>
        <taxon>Ericales</taxon>
        <taxon>Ericaceae</taxon>
        <taxon>Ericoideae</taxon>
        <taxon>Rhodoreae</taxon>
        <taxon>Rhododendron</taxon>
    </lineage>
</organism>
<name>A0ACC0MPV5_RHOML</name>
<dbReference type="Proteomes" id="UP001062846">
    <property type="component" value="Chromosome 8"/>
</dbReference>
<sequence length="138" mass="15453">MSSRKCCAAQTYTTDPPPTPTAPPNPPTPKTNIQPRTQRPPPNHSSIGVGLFAHHHHPPDLEQPDRYRTGRGKPAGGKGKKKRKTQMKTNGKTHKHQPFTLLSSSPDQERTDLETTEEERTRGATIRRRSWLEEPPPS</sequence>
<evidence type="ECO:0000313" key="1">
    <source>
        <dbReference type="EMBL" id="KAI8542333.1"/>
    </source>
</evidence>
<comment type="caution">
    <text evidence="1">The sequence shown here is derived from an EMBL/GenBank/DDBJ whole genome shotgun (WGS) entry which is preliminary data.</text>
</comment>
<reference evidence="1" key="1">
    <citation type="submission" date="2022-02" db="EMBL/GenBank/DDBJ databases">
        <title>Plant Genome Project.</title>
        <authorList>
            <person name="Zhang R.-G."/>
        </authorList>
    </citation>
    <scope>NUCLEOTIDE SEQUENCE</scope>
    <source>
        <strain evidence="1">AT1</strain>
    </source>
</reference>
<accession>A0ACC0MPV5</accession>
<protein>
    <submittedName>
        <fullName evidence="1">Uncharacterized protein</fullName>
    </submittedName>
</protein>
<keyword evidence="2" id="KW-1185">Reference proteome</keyword>